<dbReference type="InterPro" id="IPR029021">
    <property type="entry name" value="Prot-tyrosine_phosphatase-like"/>
</dbReference>
<dbReference type="SUPFAM" id="SSF52799">
    <property type="entry name" value="(Phosphotyrosine protein) phosphatases II"/>
    <property type="match status" value="1"/>
</dbReference>
<dbReference type="InterPro" id="IPR003595">
    <property type="entry name" value="Tyr_Pase_cat"/>
</dbReference>
<dbReference type="PRINTS" id="PR00700">
    <property type="entry name" value="PRTYPHPHTASE"/>
</dbReference>
<dbReference type="STRING" id="60517.A0A0R3VTV2"/>
<feature type="domain" description="Tyrosine-protein phosphatase" evidence="1">
    <location>
        <begin position="34"/>
        <end position="245"/>
    </location>
</feature>
<dbReference type="PANTHER" id="PTHR19134:SF449">
    <property type="entry name" value="TYROSINE-PROTEIN PHOSPHATASE 1"/>
    <property type="match status" value="1"/>
</dbReference>
<dbReference type="WBParaSite" id="TASK_0000069201-mRNA-1">
    <property type="protein sequence ID" value="TASK_0000069201-mRNA-1"/>
    <property type="gene ID" value="TASK_0000069201"/>
</dbReference>
<dbReference type="InterPro" id="IPR000387">
    <property type="entry name" value="Tyr_Pase_dom"/>
</dbReference>
<keyword evidence="4" id="KW-1185">Reference proteome</keyword>
<name>A0A0R3VTV2_TAEAS</name>
<dbReference type="Proteomes" id="UP000282613">
    <property type="component" value="Unassembled WGS sequence"/>
</dbReference>
<organism evidence="5">
    <name type="scientific">Taenia asiatica</name>
    <name type="common">Asian tapeworm</name>
    <dbReference type="NCBI Taxonomy" id="60517"/>
    <lineage>
        <taxon>Eukaryota</taxon>
        <taxon>Metazoa</taxon>
        <taxon>Spiralia</taxon>
        <taxon>Lophotrochozoa</taxon>
        <taxon>Platyhelminthes</taxon>
        <taxon>Cestoda</taxon>
        <taxon>Eucestoda</taxon>
        <taxon>Cyclophyllidea</taxon>
        <taxon>Taeniidae</taxon>
        <taxon>Taenia</taxon>
    </lineage>
</organism>
<dbReference type="AlphaFoldDB" id="A0A0R3VTV2"/>
<dbReference type="PROSITE" id="PS50056">
    <property type="entry name" value="TYR_PHOSPHATASE_2"/>
    <property type="match status" value="1"/>
</dbReference>
<feature type="domain" description="Tyrosine specific protein phosphatases" evidence="2">
    <location>
        <begin position="158"/>
        <end position="236"/>
    </location>
</feature>
<dbReference type="CDD" id="cd00047">
    <property type="entry name" value="PTPc"/>
    <property type="match status" value="1"/>
</dbReference>
<dbReference type="InterPro" id="IPR050348">
    <property type="entry name" value="Protein-Tyr_Phosphatase"/>
</dbReference>
<evidence type="ECO:0000313" key="4">
    <source>
        <dbReference type="Proteomes" id="UP000282613"/>
    </source>
</evidence>
<gene>
    <name evidence="3" type="ORF">TASK_LOCUS693</name>
</gene>
<dbReference type="SMART" id="SM00404">
    <property type="entry name" value="PTPc_motif"/>
    <property type="match status" value="1"/>
</dbReference>
<dbReference type="Gene3D" id="3.90.190.10">
    <property type="entry name" value="Protein tyrosine phosphatase superfamily"/>
    <property type="match status" value="1"/>
</dbReference>
<protein>
    <submittedName>
        <fullName evidence="5">Tyrosine-protein phosphatase domain-containing protein</fullName>
    </submittedName>
</protein>
<proteinExistence type="predicted"/>
<dbReference type="GO" id="GO:0004725">
    <property type="term" value="F:protein tyrosine phosphatase activity"/>
    <property type="evidence" value="ECO:0007669"/>
    <property type="project" value="InterPro"/>
</dbReference>
<sequence length="263" mass="29826">MTDTELFWGARGTTSNDCKQSNHPCYIGVCNTDVNGNVFGQESIAKPRFIATQDPLENTIGDFWKMVYEQQVPIIIRLSGSLESKEEARKYWPQEVGAKTSYPTNPGKMWVKLLYEEREPTWMERSFKIWPDGHKNLFMFVHHLQYVGWMTNCPSASTNLLKFIDDVTDPLVPIAATAGPMVAQSRGGIGRNGLFVVASLIKENIEIGAKGVDIYNIIKHLRKYQMGFVNSVDYYIELHHIALQAYLQTKAGGCKYLEYKEAS</sequence>
<dbReference type="PANTHER" id="PTHR19134">
    <property type="entry name" value="RECEPTOR-TYPE TYROSINE-PROTEIN PHOSPHATASE"/>
    <property type="match status" value="1"/>
</dbReference>
<dbReference type="EMBL" id="UYRS01000099">
    <property type="protein sequence ID" value="VDK21529.1"/>
    <property type="molecule type" value="Genomic_DNA"/>
</dbReference>
<accession>A0A0R3VTV2</accession>
<dbReference type="SMART" id="SM00194">
    <property type="entry name" value="PTPc"/>
    <property type="match status" value="1"/>
</dbReference>
<reference evidence="3 4" key="2">
    <citation type="submission" date="2018-11" db="EMBL/GenBank/DDBJ databases">
        <authorList>
            <consortium name="Pathogen Informatics"/>
        </authorList>
    </citation>
    <scope>NUCLEOTIDE SEQUENCE [LARGE SCALE GENOMIC DNA]</scope>
</reference>
<evidence type="ECO:0000259" key="1">
    <source>
        <dbReference type="PROSITE" id="PS50055"/>
    </source>
</evidence>
<evidence type="ECO:0000313" key="3">
    <source>
        <dbReference type="EMBL" id="VDK21529.1"/>
    </source>
</evidence>
<dbReference type="PROSITE" id="PS50055">
    <property type="entry name" value="TYR_PHOSPHATASE_PTP"/>
    <property type="match status" value="1"/>
</dbReference>
<evidence type="ECO:0000313" key="5">
    <source>
        <dbReference type="WBParaSite" id="TASK_0000069201-mRNA-1"/>
    </source>
</evidence>
<evidence type="ECO:0000259" key="2">
    <source>
        <dbReference type="PROSITE" id="PS50056"/>
    </source>
</evidence>
<reference evidence="5" key="1">
    <citation type="submission" date="2017-02" db="UniProtKB">
        <authorList>
            <consortium name="WormBaseParasite"/>
        </authorList>
    </citation>
    <scope>IDENTIFICATION</scope>
</reference>
<dbReference type="Pfam" id="PF00102">
    <property type="entry name" value="Y_phosphatase"/>
    <property type="match status" value="1"/>
</dbReference>
<dbReference type="OrthoDB" id="9979034at2759"/>
<dbReference type="InterPro" id="IPR000242">
    <property type="entry name" value="PTP_cat"/>
</dbReference>